<dbReference type="OrthoDB" id="66964at2759"/>
<accession>A0A232LUC0</accession>
<keyword evidence="2" id="KW-1185">Reference proteome</keyword>
<evidence type="ECO:0000313" key="2">
    <source>
        <dbReference type="Proteomes" id="UP000243515"/>
    </source>
</evidence>
<reference evidence="1 2" key="1">
    <citation type="journal article" date="2015" name="Environ. Microbiol.">
        <title>Metagenome sequence of Elaphomyces granulatus from sporocarp tissue reveals Ascomycota ectomycorrhizal fingerprints of genome expansion and a Proteobacteria-rich microbiome.</title>
        <authorList>
            <person name="Quandt C.A."/>
            <person name="Kohler A."/>
            <person name="Hesse C.N."/>
            <person name="Sharpton T.J."/>
            <person name="Martin F."/>
            <person name="Spatafora J.W."/>
        </authorList>
    </citation>
    <scope>NUCLEOTIDE SEQUENCE [LARGE SCALE GENOMIC DNA]</scope>
    <source>
        <strain evidence="1 2">OSC145934</strain>
    </source>
</reference>
<dbReference type="EMBL" id="NPHW01004850">
    <property type="protein sequence ID" value="OXV07437.1"/>
    <property type="molecule type" value="Genomic_DNA"/>
</dbReference>
<name>A0A232LUC0_9EURO</name>
<proteinExistence type="predicted"/>
<dbReference type="Proteomes" id="UP000243515">
    <property type="component" value="Unassembled WGS sequence"/>
</dbReference>
<comment type="caution">
    <text evidence="1">The sequence shown here is derived from an EMBL/GenBank/DDBJ whole genome shotgun (WGS) entry which is preliminary data.</text>
</comment>
<gene>
    <name evidence="1" type="ORF">Egran_04795</name>
</gene>
<dbReference type="AlphaFoldDB" id="A0A232LUC0"/>
<organism evidence="1 2">
    <name type="scientific">Elaphomyces granulatus</name>
    <dbReference type="NCBI Taxonomy" id="519963"/>
    <lineage>
        <taxon>Eukaryota</taxon>
        <taxon>Fungi</taxon>
        <taxon>Dikarya</taxon>
        <taxon>Ascomycota</taxon>
        <taxon>Pezizomycotina</taxon>
        <taxon>Eurotiomycetes</taxon>
        <taxon>Eurotiomycetidae</taxon>
        <taxon>Eurotiales</taxon>
        <taxon>Elaphomycetaceae</taxon>
        <taxon>Elaphomyces</taxon>
    </lineage>
</organism>
<evidence type="ECO:0000313" key="1">
    <source>
        <dbReference type="EMBL" id="OXV07437.1"/>
    </source>
</evidence>
<sequence>MIPPCDPTVLDSNPQFKRLRQQLTTTLLNQDGSTRADDRDPPRIRVVEQLRACQIRHAKRQIVKKAVAKIALDSRNGFPDELRDVAAIIALYLQCQTPLDELDYQDSVGEGTLSLLDPDINEFQSNIGGLAPYLSTSLTATVNKLQSIAETGITAVSSGASSTSTMPVDHSGARALQQPLSLQLSDRLRHLHAVQTSELPASRRQMAITAATVLAARAELMERTVVLLERTKHGVLARASKAKAEHLATVAEGVEKKIRVVKLETLSAIYTPETVAALSHYRGHLRDTRIRLEEKQKIAIQELEAYEAAESGLVDGDNEQVSHEVAGRGSNRSHQAGVGPMIDIARRYGALIKEVESVKMEIRRLDG</sequence>
<protein>
    <submittedName>
        <fullName evidence="1">Uncharacterized protein</fullName>
    </submittedName>
</protein>